<comment type="caution">
    <text evidence="2">The sequence shown here is derived from an EMBL/GenBank/DDBJ whole genome shotgun (WGS) entry which is preliminary data.</text>
</comment>
<protein>
    <submittedName>
        <fullName evidence="2">Glycosyltransferase family 2 protein</fullName>
    </submittedName>
</protein>
<organism evidence="2 3">
    <name type="scientific">Candidatus Desulfacyla euxinica</name>
    <dbReference type="NCBI Taxonomy" id="2841693"/>
    <lineage>
        <taxon>Bacteria</taxon>
        <taxon>Deltaproteobacteria</taxon>
        <taxon>Candidatus Desulfacyla</taxon>
    </lineage>
</organism>
<dbReference type="PANTHER" id="PTHR48090">
    <property type="entry name" value="UNDECAPRENYL-PHOSPHATE 4-DEOXY-4-FORMAMIDO-L-ARABINOSE TRANSFERASE-RELATED"/>
    <property type="match status" value="1"/>
</dbReference>
<accession>A0A8J6MVU5</accession>
<evidence type="ECO:0000259" key="1">
    <source>
        <dbReference type="Pfam" id="PF00535"/>
    </source>
</evidence>
<evidence type="ECO:0000313" key="3">
    <source>
        <dbReference type="Proteomes" id="UP000650524"/>
    </source>
</evidence>
<dbReference type="Pfam" id="PF00535">
    <property type="entry name" value="Glycos_transf_2"/>
    <property type="match status" value="1"/>
</dbReference>
<dbReference type="InterPro" id="IPR001173">
    <property type="entry name" value="Glyco_trans_2-like"/>
</dbReference>
<reference evidence="2 3" key="1">
    <citation type="submission" date="2020-08" db="EMBL/GenBank/DDBJ databases">
        <title>Bridging the membrane lipid divide: bacteria of the FCB group superphylum have the potential to synthesize archaeal ether lipids.</title>
        <authorList>
            <person name="Villanueva L."/>
            <person name="Von Meijenfeldt F.A.B."/>
            <person name="Westbye A.B."/>
            <person name="Yadav S."/>
            <person name="Hopmans E.C."/>
            <person name="Dutilh B.E."/>
            <person name="Sinninghe Damste J.S."/>
        </authorList>
    </citation>
    <scope>NUCLEOTIDE SEQUENCE [LARGE SCALE GENOMIC DNA]</scope>
    <source>
        <strain evidence="2">NIOZ-UU27</strain>
    </source>
</reference>
<name>A0A8J6MVU5_9DELT</name>
<gene>
    <name evidence="2" type="ORF">H8E19_02905</name>
</gene>
<dbReference type="CDD" id="cd04179">
    <property type="entry name" value="DPM_DPG-synthase_like"/>
    <property type="match status" value="1"/>
</dbReference>
<dbReference type="Gene3D" id="3.90.550.10">
    <property type="entry name" value="Spore Coat Polysaccharide Biosynthesis Protein SpsA, Chain A"/>
    <property type="match status" value="1"/>
</dbReference>
<feature type="domain" description="Glycosyltransferase 2-like" evidence="1">
    <location>
        <begin position="8"/>
        <end position="170"/>
    </location>
</feature>
<sequence>MRDAQGLTVFVPVFNEEALLSSNTRRLQEYLESLKIPYEIIIGSNGSTDGTVRIAEELCQQYPEVRFFHLSGKGVGKAFIEGVNISRYPRIITVDMDLSINLGFIAEAYWLLDRYDMIIGSKVTGSQKRSWVRRLASISFIRLAKILLRINFHDYSIAAKGYRKTLVEKYLPFLDDKTFYVVEITCRAYQDGKTLREISVECEDRRESRFNLIHEGVYKFYNLFRLWLSK</sequence>
<evidence type="ECO:0000313" key="2">
    <source>
        <dbReference type="EMBL" id="MBC8176327.1"/>
    </source>
</evidence>
<dbReference type="AlphaFoldDB" id="A0A8J6MVU5"/>
<dbReference type="InterPro" id="IPR050256">
    <property type="entry name" value="Glycosyltransferase_2"/>
</dbReference>
<dbReference type="Proteomes" id="UP000650524">
    <property type="component" value="Unassembled WGS sequence"/>
</dbReference>
<dbReference type="InterPro" id="IPR029044">
    <property type="entry name" value="Nucleotide-diphossugar_trans"/>
</dbReference>
<dbReference type="EMBL" id="JACNJD010000124">
    <property type="protein sequence ID" value="MBC8176327.1"/>
    <property type="molecule type" value="Genomic_DNA"/>
</dbReference>
<proteinExistence type="predicted"/>
<dbReference type="SUPFAM" id="SSF53448">
    <property type="entry name" value="Nucleotide-diphospho-sugar transferases"/>
    <property type="match status" value="1"/>
</dbReference>